<comment type="similarity">
    <text evidence="2 9">Belongs to the anamorsin family.</text>
</comment>
<dbReference type="InterPro" id="IPR007785">
    <property type="entry name" value="Anamorsin"/>
</dbReference>
<keyword evidence="4 9" id="KW-0963">Cytoplasm</keyword>
<evidence type="ECO:0000256" key="6">
    <source>
        <dbReference type="ARBA" id="ARBA00023004"/>
    </source>
</evidence>
<feature type="short sequence motif" description="Cx2C motif 1" evidence="9">
    <location>
        <begin position="270"/>
        <end position="273"/>
    </location>
</feature>
<evidence type="ECO:0000256" key="4">
    <source>
        <dbReference type="ARBA" id="ARBA00022490"/>
    </source>
</evidence>
<dbReference type="PANTHER" id="PTHR13273">
    <property type="entry name" value="ANAMORSIN"/>
    <property type="match status" value="1"/>
</dbReference>
<dbReference type="PANTHER" id="PTHR13273:SF14">
    <property type="entry name" value="ANAMORSIN"/>
    <property type="match status" value="1"/>
</dbReference>
<dbReference type="GO" id="GO:0016226">
    <property type="term" value="P:iron-sulfur cluster assembly"/>
    <property type="evidence" value="ECO:0007669"/>
    <property type="project" value="UniProtKB-UniRule"/>
</dbReference>
<dbReference type="GeneID" id="30035618"/>
<feature type="binding site" evidence="9">
    <location>
        <position position="273"/>
    </location>
    <ligand>
        <name>[4Fe-4S] cluster</name>
        <dbReference type="ChEBI" id="CHEBI:49883"/>
    </ligand>
</feature>
<feature type="binding site" evidence="9">
    <location>
        <position position="217"/>
    </location>
    <ligand>
        <name>[2Fe-2S] cluster</name>
        <dbReference type="ChEBI" id="CHEBI:190135"/>
    </ligand>
</feature>
<dbReference type="KEGG" id="slb:AWJ20_3580"/>
<comment type="domain">
    <text evidence="9">The N-terminal domain has structural similarity with S-adenosyl-L-methionine-dependent methyltransferases, but does not bind S-adenosyl-L-methionine. It is required for correct assembly of the 2 Fe-S clusters.</text>
</comment>
<dbReference type="GO" id="GO:0005758">
    <property type="term" value="C:mitochondrial intermembrane space"/>
    <property type="evidence" value="ECO:0007669"/>
    <property type="project" value="UniProtKB-SubCell"/>
</dbReference>
<dbReference type="RefSeq" id="XP_018738413.1">
    <property type="nucleotide sequence ID" value="XM_018880610.1"/>
</dbReference>
<feature type="binding site" evidence="9">
    <location>
        <position position="222"/>
    </location>
    <ligand>
        <name>[2Fe-2S] cluster</name>
        <dbReference type="ChEBI" id="CHEBI:190135"/>
    </ligand>
</feature>
<keyword evidence="7 9" id="KW-0411">Iron-sulfur</keyword>
<dbReference type="AlphaFoldDB" id="A0A167G0E1"/>
<comment type="cofactor">
    <cofactor evidence="9">
        <name>[2Fe-2S] cluster</name>
        <dbReference type="ChEBI" id="CHEBI:190135"/>
    </cofactor>
</comment>
<dbReference type="Pfam" id="PF05093">
    <property type="entry name" value="CIAPIN1"/>
    <property type="match status" value="1"/>
</dbReference>
<comment type="domain">
    <text evidence="9">The twin Cx2C motifs are involved in the recognition by the mitochondrial MIA40-ERV1 disulfide relay system. The formation of 2 disulfide bonds in the Cx2C motifs through dithiol/disulfide exchange reactions effectively traps the protein in the mitochondrial intermembrane space.</text>
</comment>
<feature type="binding site" evidence="9">
    <location>
        <position position="284"/>
    </location>
    <ligand>
        <name>[4Fe-4S] cluster</name>
        <dbReference type="ChEBI" id="CHEBI:49883"/>
    </ligand>
</feature>
<proteinExistence type="inferred from homology"/>
<feature type="binding site" evidence="9">
    <location>
        <position position="270"/>
    </location>
    <ligand>
        <name>[4Fe-4S] cluster</name>
        <dbReference type="ChEBI" id="CHEBI:49883"/>
    </ligand>
</feature>
<evidence type="ECO:0000256" key="3">
    <source>
        <dbReference type="ARBA" id="ARBA00022485"/>
    </source>
</evidence>
<name>A0A167G0E1_9ASCO</name>
<feature type="binding site" evidence="9">
    <location>
        <position position="281"/>
    </location>
    <ligand>
        <name>[4Fe-4S] cluster</name>
        <dbReference type="ChEBI" id="CHEBI:49883"/>
    </ligand>
</feature>
<organism evidence="12 13">
    <name type="scientific">Sugiyamaella lignohabitans</name>
    <dbReference type="NCBI Taxonomy" id="796027"/>
    <lineage>
        <taxon>Eukaryota</taxon>
        <taxon>Fungi</taxon>
        <taxon>Dikarya</taxon>
        <taxon>Ascomycota</taxon>
        <taxon>Saccharomycotina</taxon>
        <taxon>Dipodascomycetes</taxon>
        <taxon>Dipodascales</taxon>
        <taxon>Trichomonascaceae</taxon>
        <taxon>Sugiyamaella</taxon>
    </lineage>
</organism>
<evidence type="ECO:0000313" key="12">
    <source>
        <dbReference type="EMBL" id="ANB15936.1"/>
    </source>
</evidence>
<comment type="cofactor">
    <cofactor evidence="1 9">
        <name>[4Fe-4S] cluster</name>
        <dbReference type="ChEBI" id="CHEBI:49883"/>
    </cofactor>
</comment>
<evidence type="ECO:0000256" key="7">
    <source>
        <dbReference type="ARBA" id="ARBA00023014"/>
    </source>
</evidence>
<dbReference type="GO" id="GO:0051539">
    <property type="term" value="F:4 iron, 4 sulfur cluster binding"/>
    <property type="evidence" value="ECO:0007669"/>
    <property type="project" value="UniProtKB-KW"/>
</dbReference>
<keyword evidence="9" id="KW-0001">2Fe-2S</keyword>
<dbReference type="Pfam" id="PF16803">
    <property type="entry name" value="DRE2_N"/>
    <property type="match status" value="1"/>
</dbReference>
<evidence type="ECO:0000259" key="10">
    <source>
        <dbReference type="Pfam" id="PF05093"/>
    </source>
</evidence>
<dbReference type="GO" id="GO:0046872">
    <property type="term" value="F:metal ion binding"/>
    <property type="evidence" value="ECO:0007669"/>
    <property type="project" value="UniProtKB-KW"/>
</dbReference>
<evidence type="ECO:0000256" key="8">
    <source>
        <dbReference type="ARBA" id="ARBA00023128"/>
    </source>
</evidence>
<dbReference type="InterPro" id="IPR046408">
    <property type="entry name" value="CIAPIN1"/>
</dbReference>
<dbReference type="Proteomes" id="UP000189580">
    <property type="component" value="Chromosome b"/>
</dbReference>
<keyword evidence="13" id="KW-1185">Reference proteome</keyword>
<comment type="domain">
    <text evidence="9">The C-terminal domain binds 2 Fe-S clusters but is otherwise mostly in an intrinsically disordered conformation.</text>
</comment>
<feature type="binding site" evidence="9">
    <location>
        <position position="220"/>
    </location>
    <ligand>
        <name>[2Fe-2S] cluster</name>
        <dbReference type="ChEBI" id="CHEBI:190135"/>
    </ligand>
</feature>
<gene>
    <name evidence="12" type="primary">DRE2</name>
    <name evidence="12" type="ORF">AWJ20_3580</name>
</gene>
<keyword evidence="6 9" id="KW-0408">Iron</keyword>
<feature type="region of interest" description="Fe-S binding site B" evidence="9">
    <location>
        <begin position="270"/>
        <end position="284"/>
    </location>
</feature>
<evidence type="ECO:0000256" key="9">
    <source>
        <dbReference type="HAMAP-Rule" id="MF_03115"/>
    </source>
</evidence>
<dbReference type="HAMAP" id="MF_03115">
    <property type="entry name" value="Anamorsin"/>
    <property type="match status" value="1"/>
</dbReference>
<reference evidence="12 13" key="1">
    <citation type="submission" date="2016-02" db="EMBL/GenBank/DDBJ databases">
        <title>Complete genome sequence and transcriptome regulation of the pentose utilising yeast Sugiyamaella lignohabitans.</title>
        <authorList>
            <person name="Bellasio M."/>
            <person name="Peymann A."/>
            <person name="Valli M."/>
            <person name="Sipitzky M."/>
            <person name="Graf A."/>
            <person name="Sauer M."/>
            <person name="Marx H."/>
            <person name="Mattanovich D."/>
        </authorList>
    </citation>
    <scope>NUCLEOTIDE SEQUENCE [LARGE SCALE GENOMIC DNA]</scope>
    <source>
        <strain evidence="12 13">CBS 10342</strain>
    </source>
</reference>
<comment type="caution">
    <text evidence="9">Lacks conserved residue(s) required for the propagation of feature annotation.</text>
</comment>
<feature type="domain" description="Anamorsin C-terminal" evidence="10">
    <location>
        <begin position="200"/>
        <end position="300"/>
    </location>
</feature>
<dbReference type="GO" id="GO:0009055">
    <property type="term" value="F:electron transfer activity"/>
    <property type="evidence" value="ECO:0007669"/>
    <property type="project" value="UniProtKB-UniRule"/>
</dbReference>
<keyword evidence="5 9" id="KW-0479">Metal-binding</keyword>
<feature type="short sequence motif" description="Cx2C motif 2" evidence="9">
    <location>
        <begin position="281"/>
        <end position="284"/>
    </location>
</feature>
<feature type="binding site" evidence="9">
    <location>
        <position position="205"/>
    </location>
    <ligand>
        <name>[2Fe-2S] cluster</name>
        <dbReference type="ChEBI" id="CHEBI:190135"/>
    </ligand>
</feature>
<dbReference type="EMBL" id="CP014503">
    <property type="protein sequence ID" value="ANB15936.1"/>
    <property type="molecule type" value="Genomic_DNA"/>
</dbReference>
<dbReference type="OrthoDB" id="311633at2759"/>
<dbReference type="InterPro" id="IPR031838">
    <property type="entry name" value="Dre2_N"/>
</dbReference>
<dbReference type="Gene3D" id="3.40.50.11000">
    <property type="entry name" value="Fe-S cluster assembly protein Dre2, N-terminal domain"/>
    <property type="match status" value="1"/>
</dbReference>
<keyword evidence="8 9" id="KW-0496">Mitochondrion</keyword>
<evidence type="ECO:0000256" key="1">
    <source>
        <dbReference type="ARBA" id="ARBA00001966"/>
    </source>
</evidence>
<keyword evidence="3 9" id="KW-0004">4Fe-4S</keyword>
<evidence type="ECO:0000259" key="11">
    <source>
        <dbReference type="Pfam" id="PF16803"/>
    </source>
</evidence>
<evidence type="ECO:0000256" key="2">
    <source>
        <dbReference type="ARBA" id="ARBA00008169"/>
    </source>
</evidence>
<comment type="subcellular location">
    <subcellularLocation>
        <location evidence="9">Cytoplasm</location>
    </subcellularLocation>
    <subcellularLocation>
        <location evidence="9">Mitochondrion intermembrane space</location>
    </subcellularLocation>
</comment>
<evidence type="ECO:0000256" key="5">
    <source>
        <dbReference type="ARBA" id="ARBA00022723"/>
    </source>
</evidence>
<evidence type="ECO:0000313" key="13">
    <source>
        <dbReference type="Proteomes" id="UP000189580"/>
    </source>
</evidence>
<accession>A0A167G0E1</accession>
<sequence length="307" mass="32928">MTADQTETATLLILSSDIVKNPDQVQEQINNLSTESQVFHHQLLERITTKTIELTRNFYSHIHIADATGKSVALDDNTADLLFGCARNGCRLTGQIDGSPQSSLPLLLAGFIKESDLFVKPAREPATGVPTVASISLKKKTNGASKSSLPQFKRLHPTSVASADPASSVVKLNLDLDDDDELIDENDLMSDESSLPAAIVIPAKCDPGPGRKRRKACKDCTCGLKEVEEQELEEQEKKLQEVASKNVVTLGSDDMAEIDFTVPGKAVGGCGSCALGDAFRCDGCPYLGLPPFKPGEIVSIGFGRDDL</sequence>
<feature type="domain" description="Fe-S cluster assembly protein Dre2 N-terminal" evidence="11">
    <location>
        <begin position="9"/>
        <end position="129"/>
    </location>
</feature>
<protein>
    <submittedName>
        <fullName evidence="12">Dre2p</fullName>
    </submittedName>
</protein>
<dbReference type="GO" id="GO:0051537">
    <property type="term" value="F:2 iron, 2 sulfur cluster binding"/>
    <property type="evidence" value="ECO:0007669"/>
    <property type="project" value="UniProtKB-UniRule"/>
</dbReference>